<feature type="transmembrane region" description="Helical" evidence="1">
    <location>
        <begin position="28"/>
        <end position="49"/>
    </location>
</feature>
<keyword evidence="1" id="KW-1133">Transmembrane helix</keyword>
<keyword evidence="1" id="KW-0812">Transmembrane</keyword>
<dbReference type="STRING" id="1448308.A0A2T2N5C4"/>
<evidence type="ECO:0000256" key="1">
    <source>
        <dbReference type="SAM" id="Phobius"/>
    </source>
</evidence>
<organism evidence="2 3">
    <name type="scientific">Corynespora cassiicola Philippines</name>
    <dbReference type="NCBI Taxonomy" id="1448308"/>
    <lineage>
        <taxon>Eukaryota</taxon>
        <taxon>Fungi</taxon>
        <taxon>Dikarya</taxon>
        <taxon>Ascomycota</taxon>
        <taxon>Pezizomycotina</taxon>
        <taxon>Dothideomycetes</taxon>
        <taxon>Pleosporomycetidae</taxon>
        <taxon>Pleosporales</taxon>
        <taxon>Corynesporascaceae</taxon>
        <taxon>Corynespora</taxon>
    </lineage>
</organism>
<evidence type="ECO:0000313" key="2">
    <source>
        <dbReference type="EMBL" id="PSN60589.1"/>
    </source>
</evidence>
<dbReference type="EMBL" id="KZ678148">
    <property type="protein sequence ID" value="PSN60589.1"/>
    <property type="molecule type" value="Genomic_DNA"/>
</dbReference>
<sequence>MAAISLVARSEAAAVHLMKRQNWAQQEPGVIVVFCIVGAVVLLLLGLFIHKKITARKGSS</sequence>
<accession>A0A2T2N5C4</accession>
<keyword evidence="1" id="KW-0472">Membrane</keyword>
<proteinExistence type="predicted"/>
<gene>
    <name evidence="2" type="ORF">BS50DRAFT_640002</name>
</gene>
<protein>
    <submittedName>
        <fullName evidence="2">Uncharacterized protein</fullName>
    </submittedName>
</protein>
<reference evidence="2 3" key="1">
    <citation type="journal article" date="2018" name="Front. Microbiol.">
        <title>Genome-Wide Analysis of Corynespora cassiicola Leaf Fall Disease Putative Effectors.</title>
        <authorList>
            <person name="Lopez D."/>
            <person name="Ribeiro S."/>
            <person name="Label P."/>
            <person name="Fumanal B."/>
            <person name="Venisse J.S."/>
            <person name="Kohler A."/>
            <person name="de Oliveira R.R."/>
            <person name="Labutti K."/>
            <person name="Lipzen A."/>
            <person name="Lail K."/>
            <person name="Bauer D."/>
            <person name="Ohm R.A."/>
            <person name="Barry K.W."/>
            <person name="Spatafora J."/>
            <person name="Grigoriev I.V."/>
            <person name="Martin F.M."/>
            <person name="Pujade-Renaud V."/>
        </authorList>
    </citation>
    <scope>NUCLEOTIDE SEQUENCE [LARGE SCALE GENOMIC DNA]</scope>
    <source>
        <strain evidence="2 3">Philippines</strain>
    </source>
</reference>
<evidence type="ECO:0000313" key="3">
    <source>
        <dbReference type="Proteomes" id="UP000240883"/>
    </source>
</evidence>
<name>A0A2T2N5C4_CORCC</name>
<dbReference type="Proteomes" id="UP000240883">
    <property type="component" value="Unassembled WGS sequence"/>
</dbReference>
<keyword evidence="3" id="KW-1185">Reference proteome</keyword>
<dbReference type="AlphaFoldDB" id="A0A2T2N5C4"/>